<keyword evidence="1" id="KW-0812">Transmembrane</keyword>
<sequence>MKAIYKRVFLFFVLILVIVTLVIFWFRNKENDSYKNQGEELVNKIEIFRSEHNRLPNTVEELGLVEPMNEGPYYEKKDSLSYIVYFNIGFDNTKTYSSETKKWKDEP</sequence>
<dbReference type="RefSeq" id="WP_166535515.1">
    <property type="nucleotide sequence ID" value="NZ_JAABLM010000001.1"/>
</dbReference>
<keyword evidence="1" id="KW-1133">Transmembrane helix</keyword>
<evidence type="ECO:0000256" key="1">
    <source>
        <dbReference type="SAM" id="Phobius"/>
    </source>
</evidence>
<dbReference type="Proteomes" id="UP000798602">
    <property type="component" value="Unassembled WGS sequence"/>
</dbReference>
<comment type="caution">
    <text evidence="2">The sequence shown here is derived from an EMBL/GenBank/DDBJ whole genome shotgun (WGS) entry which is preliminary data.</text>
</comment>
<reference evidence="3" key="1">
    <citation type="submission" date="2020-01" db="EMBL/GenBank/DDBJ databases">
        <title>Sphingomonas sp. strain CSW-10.</title>
        <authorList>
            <person name="Chen W.-M."/>
        </authorList>
    </citation>
    <scope>NUCLEOTIDE SEQUENCE [LARGE SCALE GENOMIC DNA]</scope>
    <source>
        <strain evidence="3">NST-5</strain>
    </source>
</reference>
<evidence type="ECO:0000313" key="3">
    <source>
        <dbReference type="Proteomes" id="UP000798602"/>
    </source>
</evidence>
<proteinExistence type="predicted"/>
<protein>
    <submittedName>
        <fullName evidence="2">Uncharacterized protein</fullName>
    </submittedName>
</protein>
<gene>
    <name evidence="2" type="ORF">GV828_00525</name>
</gene>
<feature type="transmembrane region" description="Helical" evidence="1">
    <location>
        <begin position="7"/>
        <end position="26"/>
    </location>
</feature>
<keyword evidence="1" id="KW-0472">Membrane</keyword>
<dbReference type="EMBL" id="JAABLM010000001">
    <property type="protein sequence ID" value="NBL63677.1"/>
    <property type="molecule type" value="Genomic_DNA"/>
</dbReference>
<evidence type="ECO:0000313" key="2">
    <source>
        <dbReference type="EMBL" id="NBL63677.1"/>
    </source>
</evidence>
<keyword evidence="3" id="KW-1185">Reference proteome</keyword>
<accession>A0ABW9Z4B1</accession>
<organism evidence="2 3">
    <name type="scientific">Flavobacterium ichthyis</name>
    <dbReference type="NCBI Taxonomy" id="2698827"/>
    <lineage>
        <taxon>Bacteria</taxon>
        <taxon>Pseudomonadati</taxon>
        <taxon>Bacteroidota</taxon>
        <taxon>Flavobacteriia</taxon>
        <taxon>Flavobacteriales</taxon>
        <taxon>Flavobacteriaceae</taxon>
        <taxon>Flavobacterium</taxon>
    </lineage>
</organism>
<name>A0ABW9Z4B1_9FLAO</name>